<proteinExistence type="predicted"/>
<dbReference type="EMBL" id="JASBWR010000022">
    <property type="protein sequence ID" value="KAJ9108131.1"/>
    <property type="molecule type" value="Genomic_DNA"/>
</dbReference>
<protein>
    <submittedName>
        <fullName evidence="1">Uncharacterized protein</fullName>
    </submittedName>
</protein>
<gene>
    <name evidence="1" type="ORF">QFC19_002598</name>
</gene>
<comment type="caution">
    <text evidence="1">The sequence shown here is derived from an EMBL/GenBank/DDBJ whole genome shotgun (WGS) entry which is preliminary data.</text>
</comment>
<accession>A0ACC2WB94</accession>
<evidence type="ECO:0000313" key="2">
    <source>
        <dbReference type="Proteomes" id="UP001241377"/>
    </source>
</evidence>
<organism evidence="1 2">
    <name type="scientific">Naganishia cerealis</name>
    <dbReference type="NCBI Taxonomy" id="610337"/>
    <lineage>
        <taxon>Eukaryota</taxon>
        <taxon>Fungi</taxon>
        <taxon>Dikarya</taxon>
        <taxon>Basidiomycota</taxon>
        <taxon>Agaricomycotina</taxon>
        <taxon>Tremellomycetes</taxon>
        <taxon>Filobasidiales</taxon>
        <taxon>Filobasidiaceae</taxon>
        <taxon>Naganishia</taxon>
    </lineage>
</organism>
<reference evidence="1" key="1">
    <citation type="submission" date="2023-04" db="EMBL/GenBank/DDBJ databases">
        <title>Draft Genome sequencing of Naganishia species isolated from polar environments using Oxford Nanopore Technology.</title>
        <authorList>
            <person name="Leo P."/>
            <person name="Venkateswaran K."/>
        </authorList>
    </citation>
    <scope>NUCLEOTIDE SEQUENCE</scope>
    <source>
        <strain evidence="1">MNA-CCFEE 5261</strain>
    </source>
</reference>
<sequence>MAETSSQQPQGAATSPPADDTNMDMDIDENDDNGAEEGGQGRILDLPTNEQVETVEIEVDQLNEMDHNMAASMLMEIDAKSKAWLLVAQEKIREGRVETAQKLLEAAVNTRFRLTQDYDGMCDAYTFLGHIHLMAARSAPKNILEHPKQDMLPPNTRSAEEYKQLAADCFQKADQALQGVSMQLRSKPRMALLVGRMMLALFNRAFPEAERAMNQALQHEPNNLIVLMCQGRLYLQSKRPDLALRAYQKVLQLSPDFEPDPRVGIGLGYWLSGDHRRAQMAWKKALKKNANNHGARLLLTVAEANEAKAVTSKLSDEERQEKLIATTRQMGQLFVQTHQKLSPVALSLIRNTEIQGQIDKAIKLAERALQYADTAAHTRRAVAERTRLAYMAGDKEDVEAYAARMRQDPVPDIVVEIVRAQNAISSGQYWPLFGKSVTPLIVSSQYTGNYREALNIAELAARKIGSQAPVELNLVFALLLAYPHPGMPSAELAANTKHARDMLDSIHETYKRARNGKEGLAALRSVANDPLVFVQLAKLWQTENFEKAVSAYQTAIEIHSRVRASEESDAEHKRDLMGLKMSNNLATLYMLQGNTDGATQMYEQVVTSLGDATSEEEDFQSTLLYNLGRAYEDSNDVVRASEVYTTLLAKHPEYVNAKIRLSKLAFTLGRYTEADQLLKEINTSHSSDIEFRSYVSHYLHSQEKWAELSKFAMTTRRSHPDDLHALCTLGTYHYHLARDSKAPEIERTKDYCRAAEAFAQALSLDPTCTVAAQGLAIAIAEDTLPLRKDGMASKMSDGAAKLRGLDVALSIFTRIKDSMLTSSVLVNMGHCHFAKGDEERAIESYGAASEMTKNQNWQILMYLCRAYYAFASKTSNYAAMGKALSYAQRAMQVRPQDKTGLYNIAMIQQKAAEIILGLEPDRRSIDEVQQVIGQAKSSNTLFRMLADNPDKAAPYDTDLADQRAKYGESLLRRAPDQIEKQETYEKEQSTKHEIAKQRRAEEKARLDEIQRQRIEAEKARLAEEEAIRERQRQEARAWREEIKHQEEEEGIKKQERAEGRARSRKDREPAGSGDEGERKPRRKSKKKAKRGSDDDMIDDDEERQAMQTDDDEAEVRARSKTPKPKKKRAAVVDPDGDDAGEDRPNKKTKFKSVAVLSDTDDE</sequence>
<keyword evidence="2" id="KW-1185">Reference proteome</keyword>
<evidence type="ECO:0000313" key="1">
    <source>
        <dbReference type="EMBL" id="KAJ9108131.1"/>
    </source>
</evidence>
<dbReference type="Proteomes" id="UP001241377">
    <property type="component" value="Unassembled WGS sequence"/>
</dbReference>
<name>A0ACC2WB94_9TREE</name>